<dbReference type="InterPro" id="IPR016177">
    <property type="entry name" value="DNA-bd_dom_sf"/>
</dbReference>
<sequence>MAARPRTRKHRGLEPNLYESGGTYIYRNPRTGKRHGMGSDKAKAQAAARVLNARLAKGADLVARVEGTSGITLGTAIEAFKKDRVDSASKLAPGTRANKRYALARLAKDRGDMPLEQITTRWCAEYLDEHYKGEPYRYHRALLAQVFQFARTKGWMDDNPIEPTSKSDTGYTKQRRRLTPGQFQAIYDQAEPWFQVAMELALVCLFGRAEVAAARYDHIVDGRLRYIRKKTRTRSHTAYVAIELTPAIEDIIQRSRLVPPVSPYIVHRVHQRITAETRARDHWSRVTDDMLSKTFARLRDNVPEIARLEPRQRPTFHEIRSLGSKLLEDQGASLEDIQILMGHAESDTTEIYLDGHGIRWQEAKGPNQGMPALLGECGLSPRCFSSTARHTPV</sequence>
<dbReference type="EMBL" id="JAMJPK010000001">
    <property type="protein sequence ID" value="MCL7938782.1"/>
    <property type="molecule type" value="Genomic_DNA"/>
</dbReference>
<keyword evidence="4" id="KW-0233">DNA recombination</keyword>
<evidence type="ECO:0000256" key="2">
    <source>
        <dbReference type="ARBA" id="ARBA00022908"/>
    </source>
</evidence>
<dbReference type="InterPro" id="IPR002104">
    <property type="entry name" value="Integrase_catalytic"/>
</dbReference>
<proteinExistence type="inferred from homology"/>
<reference evidence="8" key="1">
    <citation type="submission" date="2022-05" db="EMBL/GenBank/DDBJ databases">
        <title>Halomonas geminus sp. nov. and Halomonas llamarensis sp. nov. isolated from high-altitude salars of the Atacama Desert.</title>
        <authorList>
            <person name="Hintersatz C."/>
            <person name="Rojas L.A."/>
            <person name="Wei T.-S."/>
            <person name="Kutschke S."/>
            <person name="Lehmann F."/>
            <person name="Jain R."/>
            <person name="Pollmann K."/>
        </authorList>
    </citation>
    <scope>NUCLEOTIDE SEQUENCE</scope>
    <source>
        <strain evidence="8">ATCH28</strain>
    </source>
</reference>
<evidence type="ECO:0000259" key="6">
    <source>
        <dbReference type="PROSITE" id="PS51898"/>
    </source>
</evidence>
<dbReference type="Gene3D" id="1.10.150.130">
    <property type="match status" value="1"/>
</dbReference>
<protein>
    <submittedName>
        <fullName evidence="8">Tyrosine-type recombinase/integrase</fullName>
    </submittedName>
</protein>
<keyword evidence="3 5" id="KW-0238">DNA-binding</keyword>
<evidence type="ECO:0000259" key="7">
    <source>
        <dbReference type="PROSITE" id="PS51900"/>
    </source>
</evidence>
<evidence type="ECO:0000256" key="4">
    <source>
        <dbReference type="ARBA" id="ARBA00023172"/>
    </source>
</evidence>
<comment type="caution">
    <text evidence="8">The sequence shown here is derived from an EMBL/GenBank/DDBJ whole genome shotgun (WGS) entry which is preliminary data.</text>
</comment>
<dbReference type="PANTHER" id="PTHR30629">
    <property type="entry name" value="PROPHAGE INTEGRASE"/>
    <property type="match status" value="1"/>
</dbReference>
<keyword evidence="9" id="KW-1185">Reference proteome</keyword>
<dbReference type="Proteomes" id="UP001165369">
    <property type="component" value="Unassembled WGS sequence"/>
</dbReference>
<name>A0ABT0SWB2_9GAMM</name>
<evidence type="ECO:0000256" key="3">
    <source>
        <dbReference type="ARBA" id="ARBA00023125"/>
    </source>
</evidence>
<dbReference type="PROSITE" id="PS51900">
    <property type="entry name" value="CB"/>
    <property type="match status" value="1"/>
</dbReference>
<dbReference type="PANTHER" id="PTHR30629:SF2">
    <property type="entry name" value="PROPHAGE INTEGRASE INTS-RELATED"/>
    <property type="match status" value="1"/>
</dbReference>
<evidence type="ECO:0000313" key="9">
    <source>
        <dbReference type="Proteomes" id="UP001165369"/>
    </source>
</evidence>
<evidence type="ECO:0000256" key="5">
    <source>
        <dbReference type="PROSITE-ProRule" id="PRU01248"/>
    </source>
</evidence>
<feature type="domain" description="Tyr recombinase" evidence="6">
    <location>
        <begin position="173"/>
        <end position="365"/>
    </location>
</feature>
<evidence type="ECO:0000313" key="8">
    <source>
        <dbReference type="EMBL" id="MCL7938782.1"/>
    </source>
</evidence>
<dbReference type="InterPro" id="IPR013762">
    <property type="entry name" value="Integrase-like_cat_sf"/>
</dbReference>
<dbReference type="InterPro" id="IPR011010">
    <property type="entry name" value="DNA_brk_join_enz"/>
</dbReference>
<dbReference type="RefSeq" id="WP_250058806.1">
    <property type="nucleotide sequence ID" value="NZ_JAMJPK010000001.1"/>
</dbReference>
<dbReference type="PROSITE" id="PS51898">
    <property type="entry name" value="TYR_RECOMBINASE"/>
    <property type="match status" value="1"/>
</dbReference>
<dbReference type="SUPFAM" id="SSF54171">
    <property type="entry name" value="DNA-binding domain"/>
    <property type="match status" value="1"/>
</dbReference>
<organism evidence="8 9">
    <name type="scientific">Halomonas gemina</name>
    <dbReference type="NCBI Taxonomy" id="2945105"/>
    <lineage>
        <taxon>Bacteria</taxon>
        <taxon>Pseudomonadati</taxon>
        <taxon>Pseudomonadota</taxon>
        <taxon>Gammaproteobacteria</taxon>
        <taxon>Oceanospirillales</taxon>
        <taxon>Halomonadaceae</taxon>
        <taxon>Halomonas</taxon>
    </lineage>
</organism>
<evidence type="ECO:0000256" key="1">
    <source>
        <dbReference type="ARBA" id="ARBA00008857"/>
    </source>
</evidence>
<dbReference type="Gene3D" id="1.10.443.10">
    <property type="entry name" value="Intergrase catalytic core"/>
    <property type="match status" value="1"/>
</dbReference>
<dbReference type="Gene3D" id="3.30.160.60">
    <property type="entry name" value="Classic Zinc Finger"/>
    <property type="match status" value="1"/>
</dbReference>
<keyword evidence="2" id="KW-0229">DNA integration</keyword>
<comment type="similarity">
    <text evidence="1">Belongs to the 'phage' integrase family.</text>
</comment>
<dbReference type="SUPFAM" id="SSF56349">
    <property type="entry name" value="DNA breaking-rejoining enzymes"/>
    <property type="match status" value="1"/>
</dbReference>
<feature type="domain" description="Core-binding (CB)" evidence="7">
    <location>
        <begin position="71"/>
        <end position="151"/>
    </location>
</feature>
<dbReference type="InterPro" id="IPR015094">
    <property type="entry name" value="Integrase_lambda-typ_DNA-bd_N"/>
</dbReference>
<dbReference type="Pfam" id="PF00589">
    <property type="entry name" value="Phage_integrase"/>
    <property type="match status" value="1"/>
</dbReference>
<gene>
    <name evidence="8" type="ORF">M8009_00500</name>
</gene>
<dbReference type="InterPro" id="IPR050808">
    <property type="entry name" value="Phage_Integrase"/>
</dbReference>
<dbReference type="Pfam" id="PF09003">
    <property type="entry name" value="Arm-DNA-bind_1"/>
    <property type="match status" value="1"/>
</dbReference>
<dbReference type="InterPro" id="IPR010998">
    <property type="entry name" value="Integrase_recombinase_N"/>
</dbReference>
<dbReference type="InterPro" id="IPR044068">
    <property type="entry name" value="CB"/>
</dbReference>
<accession>A0ABT0SWB2</accession>